<evidence type="ECO:0000313" key="5">
    <source>
        <dbReference type="Proteomes" id="UP000278807"/>
    </source>
</evidence>
<gene>
    <name evidence="4" type="ORF">HNAJ_LOCUS468</name>
</gene>
<dbReference type="GO" id="GO:0030687">
    <property type="term" value="C:preribosome, large subunit precursor"/>
    <property type="evidence" value="ECO:0007669"/>
    <property type="project" value="TreeGrafter"/>
</dbReference>
<reference evidence="4 5" key="2">
    <citation type="submission" date="2018-11" db="EMBL/GenBank/DDBJ databases">
        <authorList>
            <consortium name="Pathogen Informatics"/>
        </authorList>
    </citation>
    <scope>NUCLEOTIDE SEQUENCE [LARGE SCALE GENOMIC DNA]</scope>
</reference>
<evidence type="ECO:0000256" key="2">
    <source>
        <dbReference type="ARBA" id="ARBA00017475"/>
    </source>
</evidence>
<evidence type="ECO:0000313" key="4">
    <source>
        <dbReference type="EMBL" id="VDN96327.1"/>
    </source>
</evidence>
<feature type="region of interest" description="Disordered" evidence="3">
    <location>
        <begin position="162"/>
        <end position="182"/>
    </location>
</feature>
<accession>A0A0R3T0U7</accession>
<dbReference type="Proteomes" id="UP000278807">
    <property type="component" value="Unassembled WGS sequence"/>
</dbReference>
<organism evidence="6">
    <name type="scientific">Rodentolepis nana</name>
    <name type="common">Dwarf tapeworm</name>
    <name type="synonym">Hymenolepis nana</name>
    <dbReference type="NCBI Taxonomy" id="102285"/>
    <lineage>
        <taxon>Eukaryota</taxon>
        <taxon>Metazoa</taxon>
        <taxon>Spiralia</taxon>
        <taxon>Lophotrochozoa</taxon>
        <taxon>Platyhelminthes</taxon>
        <taxon>Cestoda</taxon>
        <taxon>Eucestoda</taxon>
        <taxon>Cyclophyllidea</taxon>
        <taxon>Hymenolepididae</taxon>
        <taxon>Rodentolepis</taxon>
    </lineage>
</organism>
<protein>
    <recommendedName>
        <fullName evidence="2">RRP15-like protein</fullName>
    </recommendedName>
</protein>
<evidence type="ECO:0000256" key="3">
    <source>
        <dbReference type="SAM" id="MobiDB-lite"/>
    </source>
</evidence>
<feature type="compositionally biased region" description="Basic and acidic residues" evidence="3">
    <location>
        <begin position="171"/>
        <end position="182"/>
    </location>
</feature>
<dbReference type="STRING" id="102285.A0A0R3T0U7"/>
<name>A0A0R3T0U7_RODNA</name>
<feature type="compositionally biased region" description="Basic and acidic residues" evidence="3">
    <location>
        <begin position="32"/>
        <end position="41"/>
    </location>
</feature>
<evidence type="ECO:0000313" key="6">
    <source>
        <dbReference type="WBParaSite" id="HNAJ_0000046701-mRNA-1"/>
    </source>
</evidence>
<dbReference type="GO" id="GO:0000470">
    <property type="term" value="P:maturation of LSU-rRNA"/>
    <property type="evidence" value="ECO:0007669"/>
    <property type="project" value="TreeGrafter"/>
</dbReference>
<dbReference type="PANTHER" id="PTHR13245">
    <property type="entry name" value="RRP15-LIKE PROTEIN"/>
    <property type="match status" value="1"/>
</dbReference>
<feature type="region of interest" description="Disordered" evidence="3">
    <location>
        <begin position="32"/>
        <end position="52"/>
    </location>
</feature>
<dbReference type="EMBL" id="UZAE01000127">
    <property type="protein sequence ID" value="VDN96327.1"/>
    <property type="molecule type" value="Genomic_DNA"/>
</dbReference>
<dbReference type="AlphaFoldDB" id="A0A0R3T0U7"/>
<dbReference type="OrthoDB" id="20949at2759"/>
<evidence type="ECO:0000256" key="1">
    <source>
        <dbReference type="ARBA" id="ARBA00007462"/>
    </source>
</evidence>
<reference evidence="6" key="1">
    <citation type="submission" date="2017-02" db="UniProtKB">
        <authorList>
            <consortium name="WormBaseParasite"/>
        </authorList>
    </citation>
    <scope>IDENTIFICATION</scope>
</reference>
<comment type="similarity">
    <text evidence="1">Belongs to the RRP15 family.</text>
</comment>
<dbReference type="GO" id="GO:0000460">
    <property type="term" value="P:maturation of 5.8S rRNA"/>
    <property type="evidence" value="ECO:0007669"/>
    <property type="project" value="TreeGrafter"/>
</dbReference>
<dbReference type="Pfam" id="PF07890">
    <property type="entry name" value="Rrp15p"/>
    <property type="match status" value="1"/>
</dbReference>
<dbReference type="InterPro" id="IPR012459">
    <property type="entry name" value="Rrp15"/>
</dbReference>
<sequence>MAFAAIFDVVNKLLEETIPDNVHPILALAKTDQEKKSKRNADGSSDEDDAQFSYSKSERVAWIRQCYKKPISAAGVRRPAFADGASPQIAKASVSEIECEKARERRLKRQATQGVVALFNAVRQYQSTVDKQLDASAPLLLQKEKVITGYTASDFLDRLSAGLPGSKPKTSKTDNTHEDVPVPKRRKLSSFPVSGLIMSFFKNDSIFDVTGVSLTDFTLSCDSDPVPPPITQREVESDIHKLENAENKQVGFVDLDSKQCISSNKFHNVPSQPELKASTESSKLGLAKLAIRHDIMDQISSVLSDLVAMDLKFSKLAQVTKSTVEPRPQAASRNMGLQIDQTPLDSLHSFTTSELHKQLGSVRNYIQDLDSKYSDVARRIQDKIWNLEQANANLMAEVERLRKFY</sequence>
<dbReference type="PANTHER" id="PTHR13245:SF14">
    <property type="entry name" value="RRP15-LIKE PROTEIN"/>
    <property type="match status" value="1"/>
</dbReference>
<proteinExistence type="inferred from homology"/>
<keyword evidence="5" id="KW-1185">Reference proteome</keyword>
<dbReference type="WBParaSite" id="HNAJ_0000046701-mRNA-1">
    <property type="protein sequence ID" value="HNAJ_0000046701-mRNA-1"/>
    <property type="gene ID" value="HNAJ_0000046701"/>
</dbReference>